<gene>
    <name evidence="1" type="ORF">H3N35_26680</name>
</gene>
<keyword evidence="2" id="KW-1185">Reference proteome</keyword>
<dbReference type="RefSeq" id="WP_274051908.1">
    <property type="nucleotide sequence ID" value="NZ_CP059693.1"/>
</dbReference>
<evidence type="ECO:0008006" key="3">
    <source>
        <dbReference type="Google" id="ProtNLM"/>
    </source>
</evidence>
<dbReference type="EMBL" id="CP059693">
    <property type="protein sequence ID" value="WDE11737.1"/>
    <property type="molecule type" value="Genomic_DNA"/>
</dbReference>
<accession>A0ABY7VEE1</accession>
<sequence>MPQTSPYLPASVEFVDQQMITLVFSQYWYQEDIEELAGLVLAGLGNISSKNTVLGADREDIHFYWRNVCYVLYFESNSQSCWLEAESREDHALLAEMHELLVPVLS</sequence>
<dbReference type="Proteomes" id="UP001215231">
    <property type="component" value="Chromosome"/>
</dbReference>
<evidence type="ECO:0000313" key="2">
    <source>
        <dbReference type="Proteomes" id="UP001215231"/>
    </source>
</evidence>
<protein>
    <recommendedName>
        <fullName evidence="3">DUF3630 family protein</fullName>
    </recommendedName>
</protein>
<dbReference type="InterPro" id="IPR022080">
    <property type="entry name" value="DUF3630"/>
</dbReference>
<proteinExistence type="predicted"/>
<reference evidence="1 2" key="1">
    <citation type="journal article" date="2022" name="Mar. Drugs">
        <title>Bioassay-Guided Fractionation Leads to the Detection of Cholic Acid Generated by the Rare Thalassomonas sp.</title>
        <authorList>
            <person name="Pheiffer F."/>
            <person name="Schneider Y.K."/>
            <person name="Hansen E.H."/>
            <person name="Andersen J.H."/>
            <person name="Isaksson J."/>
            <person name="Busche T."/>
            <person name="R C."/>
            <person name="Kalinowski J."/>
            <person name="Zyl L.V."/>
            <person name="Trindade M."/>
        </authorList>
    </citation>
    <scope>NUCLEOTIDE SEQUENCE [LARGE SCALE GENOMIC DNA]</scope>
    <source>
        <strain evidence="1 2">A5K-61T</strain>
    </source>
</reference>
<evidence type="ECO:0000313" key="1">
    <source>
        <dbReference type="EMBL" id="WDE11737.1"/>
    </source>
</evidence>
<name>A0ABY7VEE1_9GAMM</name>
<organism evidence="1 2">
    <name type="scientific">Thalassomonas haliotis</name>
    <dbReference type="NCBI Taxonomy" id="485448"/>
    <lineage>
        <taxon>Bacteria</taxon>
        <taxon>Pseudomonadati</taxon>
        <taxon>Pseudomonadota</taxon>
        <taxon>Gammaproteobacteria</taxon>
        <taxon>Alteromonadales</taxon>
        <taxon>Colwelliaceae</taxon>
        <taxon>Thalassomonas</taxon>
    </lineage>
</organism>
<dbReference type="Pfam" id="PF12305">
    <property type="entry name" value="DUF3630"/>
    <property type="match status" value="1"/>
</dbReference>